<protein>
    <submittedName>
        <fullName evidence="2">Uncharacterized protein</fullName>
    </submittedName>
</protein>
<dbReference type="AlphaFoldDB" id="A0A975NCP1"/>
<dbReference type="EMBL" id="CP076134">
    <property type="protein sequence ID" value="QWG12054.1"/>
    <property type="molecule type" value="Genomic_DNA"/>
</dbReference>
<accession>A0A975NCP1</accession>
<organism evidence="2 3">
    <name type="scientific">Bradyrhizobium sediminis</name>
    <dbReference type="NCBI Taxonomy" id="2840469"/>
    <lineage>
        <taxon>Bacteria</taxon>
        <taxon>Pseudomonadati</taxon>
        <taxon>Pseudomonadota</taxon>
        <taxon>Alphaproteobacteria</taxon>
        <taxon>Hyphomicrobiales</taxon>
        <taxon>Nitrobacteraceae</taxon>
        <taxon>Bradyrhizobium</taxon>
    </lineage>
</organism>
<proteinExistence type="predicted"/>
<keyword evidence="1" id="KW-0812">Transmembrane</keyword>
<dbReference type="SUPFAM" id="SSF52266">
    <property type="entry name" value="SGNH hydrolase"/>
    <property type="match status" value="1"/>
</dbReference>
<reference evidence="2" key="1">
    <citation type="submission" date="2021-06" db="EMBL/GenBank/DDBJ databases">
        <title>Bradyrhizobium sp. S2-20-1 Genome sequencing.</title>
        <authorList>
            <person name="Jin L."/>
        </authorList>
    </citation>
    <scope>NUCLEOTIDE SEQUENCE</scope>
    <source>
        <strain evidence="2">S2-20-1</strain>
    </source>
</reference>
<evidence type="ECO:0000256" key="1">
    <source>
        <dbReference type="SAM" id="Phobius"/>
    </source>
</evidence>
<sequence length="312" mass="35451">MTRPGRSAIAFIGIGLLIYAAVYFAAERLMYRNGHSNPFFKIATAKEEAFDWVILGASHAMPLDFADFNGQMQSETGLKIINLASPGTGPLYHRFVLEAFLREHTARNVLYVVDSFAFYSRTWNEDRFGDAKLLRATPFDPGTAWLLWQYSRREGVDPRAAADYLAGFSKINNRDRFKRDAWEGELQFDRVYRPSAVATMSRIAYLFPNVGREAALARYLTEFTRMLELAKQRNVRVVVIKMPTPGQFRALLPNEAAFDEAMTAASHGIGFKDLSLELDEPRFYFDTDHLNRLGVTELFARHLKAILTAPTN</sequence>
<evidence type="ECO:0000313" key="3">
    <source>
        <dbReference type="Proteomes" id="UP000680839"/>
    </source>
</evidence>
<dbReference type="RefSeq" id="WP_215620897.1">
    <property type="nucleotide sequence ID" value="NZ_CP076134.1"/>
</dbReference>
<name>A0A975NCP1_9BRAD</name>
<gene>
    <name evidence="2" type="ORF">KMZ29_20340</name>
</gene>
<keyword evidence="1" id="KW-0472">Membrane</keyword>
<feature type="transmembrane region" description="Helical" evidence="1">
    <location>
        <begin position="6"/>
        <end position="26"/>
    </location>
</feature>
<dbReference type="Proteomes" id="UP000680839">
    <property type="component" value="Chromosome"/>
</dbReference>
<keyword evidence="1" id="KW-1133">Transmembrane helix</keyword>
<evidence type="ECO:0000313" key="2">
    <source>
        <dbReference type="EMBL" id="QWG12054.1"/>
    </source>
</evidence>